<name>A0ABV1RTT3_9BACT</name>
<feature type="transmembrane region" description="Helical" evidence="5">
    <location>
        <begin position="7"/>
        <end position="27"/>
    </location>
</feature>
<sequence length="153" mass="16804">MNEDKYLPYGVLFMRLALAFTLLAAIADKFGYWGEPGKPTILWGDWDAYVNYLQTLVPFASNSLAEMLATVATIVEGALALMLLVGLKVRWAAIGVGIYSLFLALASVVSVGVKVPFNYSLFVICAAGFLLACCPIYRFTTNGIKKRSTYHPY</sequence>
<evidence type="ECO:0000256" key="5">
    <source>
        <dbReference type="SAM" id="Phobius"/>
    </source>
</evidence>
<feature type="transmembrane region" description="Helical" evidence="5">
    <location>
        <begin position="119"/>
        <end position="137"/>
    </location>
</feature>
<keyword evidence="3 5" id="KW-1133">Transmembrane helix</keyword>
<evidence type="ECO:0000256" key="3">
    <source>
        <dbReference type="ARBA" id="ARBA00022989"/>
    </source>
</evidence>
<evidence type="ECO:0000313" key="7">
    <source>
        <dbReference type="Proteomes" id="UP001476807"/>
    </source>
</evidence>
<keyword evidence="2 5" id="KW-0812">Transmembrane</keyword>
<keyword evidence="7" id="KW-1185">Reference proteome</keyword>
<evidence type="ECO:0000256" key="4">
    <source>
        <dbReference type="ARBA" id="ARBA00023136"/>
    </source>
</evidence>
<comment type="caution">
    <text evidence="6">The sequence shown here is derived from an EMBL/GenBank/DDBJ whole genome shotgun (WGS) entry which is preliminary data.</text>
</comment>
<dbReference type="EMBL" id="JBEOKT010000007">
    <property type="protein sequence ID" value="MER2997788.1"/>
    <property type="molecule type" value="Genomic_DNA"/>
</dbReference>
<evidence type="ECO:0000256" key="1">
    <source>
        <dbReference type="ARBA" id="ARBA00004141"/>
    </source>
</evidence>
<dbReference type="RefSeq" id="WP_350412210.1">
    <property type="nucleotide sequence ID" value="NZ_JBEOKT010000007.1"/>
</dbReference>
<dbReference type="Pfam" id="PF07681">
    <property type="entry name" value="DoxX"/>
    <property type="match status" value="1"/>
</dbReference>
<protein>
    <submittedName>
        <fullName evidence="6">DoxX family membrane protein</fullName>
    </submittedName>
</protein>
<keyword evidence="4 5" id="KW-0472">Membrane</keyword>
<organism evidence="6 7">
    <name type="scientific">Pontibacter populi</name>
    <dbReference type="NCBI Taxonomy" id="890055"/>
    <lineage>
        <taxon>Bacteria</taxon>
        <taxon>Pseudomonadati</taxon>
        <taxon>Bacteroidota</taxon>
        <taxon>Cytophagia</taxon>
        <taxon>Cytophagales</taxon>
        <taxon>Hymenobacteraceae</taxon>
        <taxon>Pontibacter</taxon>
    </lineage>
</organism>
<dbReference type="Proteomes" id="UP001476807">
    <property type="component" value="Unassembled WGS sequence"/>
</dbReference>
<reference evidence="6 7" key="1">
    <citation type="submission" date="2024-06" db="EMBL/GenBank/DDBJ databases">
        <title>Pontibacter populi HYL7-15.</title>
        <authorList>
            <person name="Kim M.K."/>
        </authorList>
    </citation>
    <scope>NUCLEOTIDE SEQUENCE [LARGE SCALE GENOMIC DNA]</scope>
    <source>
        <strain evidence="6 7">HYL7-15</strain>
    </source>
</reference>
<evidence type="ECO:0000313" key="6">
    <source>
        <dbReference type="EMBL" id="MER2997788.1"/>
    </source>
</evidence>
<gene>
    <name evidence="6" type="ORF">ABS362_09530</name>
</gene>
<accession>A0ABV1RTT3</accession>
<dbReference type="InterPro" id="IPR032808">
    <property type="entry name" value="DoxX"/>
</dbReference>
<proteinExistence type="predicted"/>
<evidence type="ECO:0000256" key="2">
    <source>
        <dbReference type="ARBA" id="ARBA00022692"/>
    </source>
</evidence>
<comment type="subcellular location">
    <subcellularLocation>
        <location evidence="1">Membrane</location>
        <topology evidence="1">Multi-pass membrane protein</topology>
    </subcellularLocation>
</comment>
<feature type="transmembrane region" description="Helical" evidence="5">
    <location>
        <begin position="92"/>
        <end position="113"/>
    </location>
</feature>
<feature type="transmembrane region" description="Helical" evidence="5">
    <location>
        <begin position="67"/>
        <end position="85"/>
    </location>
</feature>